<dbReference type="AlphaFoldDB" id="A0A6J5IRY6"/>
<name>A0A6J5IRY6_9BURK</name>
<evidence type="ECO:0000313" key="2">
    <source>
        <dbReference type="EMBL" id="CAB3960492.1"/>
    </source>
</evidence>
<protein>
    <submittedName>
        <fullName evidence="2">Transposase IS3/IS911</fullName>
    </submittedName>
</protein>
<dbReference type="EMBL" id="CABWIL020000001">
    <property type="protein sequence ID" value="CAB3960492.1"/>
    <property type="molecule type" value="Genomic_DNA"/>
</dbReference>
<evidence type="ECO:0000313" key="3">
    <source>
        <dbReference type="Proteomes" id="UP000494301"/>
    </source>
</evidence>
<gene>
    <name evidence="2" type="ORF">BLA3211_00230</name>
</gene>
<reference evidence="2 3" key="1">
    <citation type="submission" date="2020-04" db="EMBL/GenBank/DDBJ databases">
        <authorList>
            <person name="Depoorter E."/>
        </authorList>
    </citation>
    <scope>NUCLEOTIDE SEQUENCE [LARGE SCALE GENOMIC DNA]</scope>
    <source>
        <strain evidence="2 3">BCC0217</strain>
    </source>
</reference>
<organism evidence="2 3">
    <name type="scientific">Burkholderia aenigmatica</name>
    <dbReference type="NCBI Taxonomy" id="2015348"/>
    <lineage>
        <taxon>Bacteria</taxon>
        <taxon>Pseudomonadati</taxon>
        <taxon>Pseudomonadota</taxon>
        <taxon>Betaproteobacteria</taxon>
        <taxon>Burkholderiales</taxon>
        <taxon>Burkholderiaceae</taxon>
        <taxon>Burkholderia</taxon>
        <taxon>Burkholderia cepacia complex</taxon>
    </lineage>
</organism>
<dbReference type="InterPro" id="IPR036388">
    <property type="entry name" value="WH-like_DNA-bd_sf"/>
</dbReference>
<sequence length="142" mass="15815">MAFPRDDRRRAEPRRISWRLGFAGVRSQEQEGKRVFAGSPGAAGRLLREQRRDGPSIGAAVESIVPMIGRTTRTLLEWGWREEVDSGESDAIPHTEIKRVWQANVQVDGVPKVWKQMNRSGSQLKPGQTATGNSAMPPTCLH</sequence>
<evidence type="ECO:0000256" key="1">
    <source>
        <dbReference type="SAM" id="MobiDB-lite"/>
    </source>
</evidence>
<proteinExistence type="predicted"/>
<accession>A0A6J5IRY6</accession>
<feature type="region of interest" description="Disordered" evidence="1">
    <location>
        <begin position="120"/>
        <end position="142"/>
    </location>
</feature>
<dbReference type="Gene3D" id="1.10.10.10">
    <property type="entry name" value="Winged helix-like DNA-binding domain superfamily/Winged helix DNA-binding domain"/>
    <property type="match status" value="1"/>
</dbReference>
<feature type="compositionally biased region" description="Polar residues" evidence="1">
    <location>
        <begin position="120"/>
        <end position="136"/>
    </location>
</feature>
<dbReference type="Proteomes" id="UP000494301">
    <property type="component" value="Unassembled WGS sequence"/>
</dbReference>